<comment type="similarity">
    <text evidence="1">Belongs to the LysR transcriptional regulatory family.</text>
</comment>
<dbReference type="AlphaFoldDB" id="A0A1U7DHM4"/>
<keyword evidence="4" id="KW-0804">Transcription</keyword>
<organism evidence="5 6">
    <name type="scientific">Brevirhabdus pacifica</name>
    <dbReference type="NCBI Taxonomy" id="1267768"/>
    <lineage>
        <taxon>Bacteria</taxon>
        <taxon>Pseudomonadati</taxon>
        <taxon>Pseudomonadota</taxon>
        <taxon>Alphaproteobacteria</taxon>
        <taxon>Rhodobacterales</taxon>
        <taxon>Paracoccaceae</taxon>
        <taxon>Brevirhabdus</taxon>
    </lineage>
</organism>
<evidence type="ECO:0000313" key="6">
    <source>
        <dbReference type="Proteomes" id="UP000187266"/>
    </source>
</evidence>
<dbReference type="OrthoDB" id="7768317at2"/>
<accession>A0A2M9DDV3</accession>
<dbReference type="EMBL" id="CP019124">
    <property type="protein sequence ID" value="APX89399.1"/>
    <property type="molecule type" value="Genomic_DNA"/>
</dbReference>
<dbReference type="SUPFAM" id="SSF53850">
    <property type="entry name" value="Periplasmic binding protein-like II"/>
    <property type="match status" value="1"/>
</dbReference>
<gene>
    <name evidence="5" type="ORF">BV394_06460</name>
</gene>
<dbReference type="STRING" id="1267768.BV394_06460"/>
<dbReference type="PANTHER" id="PTHR30537:SF3">
    <property type="entry name" value="TRANSCRIPTIONAL REGULATORY PROTEIN"/>
    <property type="match status" value="1"/>
</dbReference>
<dbReference type="Pfam" id="PF03466">
    <property type="entry name" value="LysR_substrate"/>
    <property type="match status" value="1"/>
</dbReference>
<dbReference type="GO" id="GO:0043565">
    <property type="term" value="F:sequence-specific DNA binding"/>
    <property type="evidence" value="ECO:0007669"/>
    <property type="project" value="TreeGrafter"/>
</dbReference>
<sequence>MLNWDDFKYVLALARFGSMTEAARFLQTNTSTVSRRVQRVSDMTGMLIFKRSRGGWKITEEGRKLVDLANSFNEGLGSIGELSADAAQAERRVLKLSSLEFLLTDFLSPRIDQFVTSHPSYSLELCGTDASVSLAYGEADVSLRLSRPKEGRLIGRRIATLGIAIYQNRDANADEWVGLSSDLDWLPEMDLAFRYFGKPPALRMSSYESALRAAAATGMATIAPTYRMLGVPMMGRVDSEVVHREVWVVYHETRKNDQAVANIIEWLDACFRQHKSTRYAERVPFELMTGE</sequence>
<keyword evidence="6" id="KW-1185">Reference proteome</keyword>
<dbReference type="Gene3D" id="1.10.10.10">
    <property type="entry name" value="Winged helix-like DNA-binding domain superfamily/Winged helix DNA-binding domain"/>
    <property type="match status" value="1"/>
</dbReference>
<reference evidence="5 6" key="1">
    <citation type="submission" date="2017-01" db="EMBL/GenBank/DDBJ databases">
        <title>Genomic analysis of Xuhuaishuia manganoxidans DY6-4.</title>
        <authorList>
            <person name="Wang X."/>
        </authorList>
    </citation>
    <scope>NUCLEOTIDE SEQUENCE [LARGE SCALE GENOMIC DNA]</scope>
    <source>
        <strain evidence="5 6">DY6-4</strain>
    </source>
</reference>
<keyword evidence="2" id="KW-0805">Transcription regulation</keyword>
<evidence type="ECO:0000256" key="1">
    <source>
        <dbReference type="ARBA" id="ARBA00009437"/>
    </source>
</evidence>
<proteinExistence type="inferred from homology"/>
<dbReference type="GO" id="GO:0006351">
    <property type="term" value="P:DNA-templated transcription"/>
    <property type="evidence" value="ECO:0007669"/>
    <property type="project" value="TreeGrafter"/>
</dbReference>
<dbReference type="RefSeq" id="WP_076979423.1">
    <property type="nucleotide sequence ID" value="NZ_MTCO01000060.1"/>
</dbReference>
<dbReference type="InterPro" id="IPR036388">
    <property type="entry name" value="WH-like_DNA-bd_sf"/>
</dbReference>
<dbReference type="InterPro" id="IPR000847">
    <property type="entry name" value="LysR_HTH_N"/>
</dbReference>
<evidence type="ECO:0000256" key="4">
    <source>
        <dbReference type="ARBA" id="ARBA00023163"/>
    </source>
</evidence>
<protein>
    <submittedName>
        <fullName evidence="5">Uncharacterized protein</fullName>
    </submittedName>
</protein>
<dbReference type="InterPro" id="IPR036390">
    <property type="entry name" value="WH_DNA-bd_sf"/>
</dbReference>
<dbReference type="Pfam" id="PF00126">
    <property type="entry name" value="HTH_1"/>
    <property type="match status" value="1"/>
</dbReference>
<dbReference type="GO" id="GO:0003700">
    <property type="term" value="F:DNA-binding transcription factor activity"/>
    <property type="evidence" value="ECO:0007669"/>
    <property type="project" value="InterPro"/>
</dbReference>
<dbReference type="PANTHER" id="PTHR30537">
    <property type="entry name" value="HTH-TYPE TRANSCRIPTIONAL REGULATOR"/>
    <property type="match status" value="1"/>
</dbReference>
<evidence type="ECO:0000256" key="2">
    <source>
        <dbReference type="ARBA" id="ARBA00023015"/>
    </source>
</evidence>
<accession>A0A1U7DHM4</accession>
<evidence type="ECO:0000313" key="5">
    <source>
        <dbReference type="EMBL" id="APX89399.1"/>
    </source>
</evidence>
<dbReference type="Proteomes" id="UP000187266">
    <property type="component" value="Chromosome"/>
</dbReference>
<dbReference type="InterPro" id="IPR058163">
    <property type="entry name" value="LysR-type_TF_proteobact-type"/>
</dbReference>
<dbReference type="Gene3D" id="3.40.190.10">
    <property type="entry name" value="Periplasmic binding protein-like II"/>
    <property type="match status" value="1"/>
</dbReference>
<evidence type="ECO:0000256" key="3">
    <source>
        <dbReference type="ARBA" id="ARBA00023125"/>
    </source>
</evidence>
<dbReference type="InterPro" id="IPR005119">
    <property type="entry name" value="LysR_subst-bd"/>
</dbReference>
<dbReference type="PROSITE" id="PS50931">
    <property type="entry name" value="HTH_LYSR"/>
    <property type="match status" value="1"/>
</dbReference>
<name>A0A1U7DHM4_9RHOB</name>
<keyword evidence="3" id="KW-0238">DNA-binding</keyword>
<dbReference type="SUPFAM" id="SSF46785">
    <property type="entry name" value="Winged helix' DNA-binding domain"/>
    <property type="match status" value="1"/>
</dbReference>